<dbReference type="GO" id="GO:0016791">
    <property type="term" value="F:phosphatase activity"/>
    <property type="evidence" value="ECO:0007669"/>
    <property type="project" value="UniProtKB-ARBA"/>
</dbReference>
<evidence type="ECO:0000313" key="1">
    <source>
        <dbReference type="Proteomes" id="UP000046395"/>
    </source>
</evidence>
<proteinExistence type="predicted"/>
<dbReference type="PANTHER" id="PTHR16469:SF27">
    <property type="entry name" value="UBIQUITIN-ASSOCIATED AND SH3 DOMAIN-CONTAINING BA-RELATED"/>
    <property type="match status" value="1"/>
</dbReference>
<dbReference type="PANTHER" id="PTHR16469">
    <property type="entry name" value="UBIQUITIN-ASSOCIATED AND SH3 DOMAIN-CONTAINING BA-RELATED"/>
    <property type="match status" value="1"/>
</dbReference>
<dbReference type="InterPro" id="IPR051710">
    <property type="entry name" value="Phosphatase_SH3-domain"/>
</dbReference>
<dbReference type="Proteomes" id="UP000046395">
    <property type="component" value="Unassembled WGS sequence"/>
</dbReference>
<sequence length="404" mass="45747">MENAEKAEILGHPLEYAQSCKARMGHRSVSSGTTCQLRKLSVDIRLGGSATCATALRPMEGGPKRRNWIIKVRVPDPPRQGHLEETATQLDSVHLHFDPKVAMAKNNQQAANAALVEILEDDSQPSTSKSQKAVAYRRVIIMRHGERCDDVYGDFVQRGFVDGSHTFRQFDLNMPEKLPQRHEDVNMSKMDWQTDAPLSNMGHKTAAAIGAEYAHLAVSIEHVFSSPALRCVQTAGRFIEGFQKVNKTEALKVKIEGGLYEWQFNTGSPIPRFFAEQDLARGGLPIDLTYKCFKHGSAIPYNETFDEFNQRCVDTVRHIMQTIPTGSTVLFITHAPNFDMFNRYRGTGGMPIYRWQKLINRVPYLHAIVYDEVRKNHWEMRPPPVCSFPYEANAVYNWENPGKP</sequence>
<accession>A0A5S6QGU1</accession>
<protein>
    <submittedName>
        <fullName evidence="2">Uncharacterized protein</fullName>
    </submittedName>
</protein>
<dbReference type="InterPro" id="IPR029033">
    <property type="entry name" value="His_PPase_superfam"/>
</dbReference>
<evidence type="ECO:0000313" key="2">
    <source>
        <dbReference type="WBParaSite" id="TMUE_2000006428.1"/>
    </source>
</evidence>
<dbReference type="AlphaFoldDB" id="A0A5S6QGU1"/>
<dbReference type="STRING" id="70415.A0A5S6QGU1"/>
<organism evidence="1 2">
    <name type="scientific">Trichuris muris</name>
    <name type="common">Mouse whipworm</name>
    <dbReference type="NCBI Taxonomy" id="70415"/>
    <lineage>
        <taxon>Eukaryota</taxon>
        <taxon>Metazoa</taxon>
        <taxon>Ecdysozoa</taxon>
        <taxon>Nematoda</taxon>
        <taxon>Enoplea</taxon>
        <taxon>Dorylaimia</taxon>
        <taxon>Trichinellida</taxon>
        <taxon>Trichuridae</taxon>
        <taxon>Trichuris</taxon>
    </lineage>
</organism>
<name>A0A5S6QGU1_TRIMR</name>
<dbReference type="Gene3D" id="3.40.50.1240">
    <property type="entry name" value="Phosphoglycerate mutase-like"/>
    <property type="match status" value="1"/>
</dbReference>
<keyword evidence="1" id="KW-1185">Reference proteome</keyword>
<dbReference type="Pfam" id="PF00300">
    <property type="entry name" value="His_Phos_1"/>
    <property type="match status" value="1"/>
</dbReference>
<reference evidence="2" key="1">
    <citation type="submission" date="2019-12" db="UniProtKB">
        <authorList>
            <consortium name="WormBaseParasite"/>
        </authorList>
    </citation>
    <scope>IDENTIFICATION</scope>
</reference>
<dbReference type="SUPFAM" id="SSF53254">
    <property type="entry name" value="Phosphoglycerate mutase-like"/>
    <property type="match status" value="1"/>
</dbReference>
<dbReference type="WBParaSite" id="TMUE_2000006428.1">
    <property type="protein sequence ID" value="TMUE_2000006428.1"/>
    <property type="gene ID" value="WBGene00299599"/>
</dbReference>
<dbReference type="CDD" id="cd07067">
    <property type="entry name" value="HP_PGM_like"/>
    <property type="match status" value="1"/>
</dbReference>
<dbReference type="InterPro" id="IPR013078">
    <property type="entry name" value="His_Pase_superF_clade-1"/>
</dbReference>